<feature type="transmembrane region" description="Helical" evidence="1">
    <location>
        <begin position="71"/>
        <end position="89"/>
    </location>
</feature>
<organism evidence="2 3">
    <name type="scientific">Abeliophyllum distichum</name>
    <dbReference type="NCBI Taxonomy" id="126358"/>
    <lineage>
        <taxon>Eukaryota</taxon>
        <taxon>Viridiplantae</taxon>
        <taxon>Streptophyta</taxon>
        <taxon>Embryophyta</taxon>
        <taxon>Tracheophyta</taxon>
        <taxon>Spermatophyta</taxon>
        <taxon>Magnoliopsida</taxon>
        <taxon>eudicotyledons</taxon>
        <taxon>Gunneridae</taxon>
        <taxon>Pentapetalae</taxon>
        <taxon>asterids</taxon>
        <taxon>lamiids</taxon>
        <taxon>Lamiales</taxon>
        <taxon>Oleaceae</taxon>
        <taxon>Forsythieae</taxon>
        <taxon>Abeliophyllum</taxon>
    </lineage>
</organism>
<keyword evidence="1" id="KW-0472">Membrane</keyword>
<keyword evidence="3" id="KW-1185">Reference proteome</keyword>
<comment type="caution">
    <text evidence="2">The sequence shown here is derived from an EMBL/GenBank/DDBJ whole genome shotgun (WGS) entry which is preliminary data.</text>
</comment>
<dbReference type="AlphaFoldDB" id="A0ABD1RWS0"/>
<reference evidence="3" key="1">
    <citation type="submission" date="2024-07" db="EMBL/GenBank/DDBJ databases">
        <title>Two chromosome-level genome assemblies of Korean endemic species Abeliophyllum distichum and Forsythia ovata (Oleaceae).</title>
        <authorList>
            <person name="Jang H."/>
        </authorList>
    </citation>
    <scope>NUCLEOTIDE SEQUENCE [LARGE SCALE GENOMIC DNA]</scope>
</reference>
<protein>
    <submittedName>
        <fullName evidence="2">Uncharacterized protein</fullName>
    </submittedName>
</protein>
<evidence type="ECO:0000313" key="3">
    <source>
        <dbReference type="Proteomes" id="UP001604336"/>
    </source>
</evidence>
<gene>
    <name evidence="2" type="ORF">Adt_28517</name>
</gene>
<evidence type="ECO:0000313" key="2">
    <source>
        <dbReference type="EMBL" id="KAL2492889.1"/>
    </source>
</evidence>
<keyword evidence="1" id="KW-1133">Transmembrane helix</keyword>
<dbReference type="Proteomes" id="UP001604336">
    <property type="component" value="Unassembled WGS sequence"/>
</dbReference>
<proteinExistence type="predicted"/>
<name>A0ABD1RWS0_9LAMI</name>
<sequence length="143" mass="16668">MKSENPPGYRYPTSECHCETLHHLQLEVNSYQNKLPKAAPKIRSQGSSRRGSIVAFFHKKDVGKRRRGNPLFSYYVLFPFPTLVSLMKQRSSGKEGVHTRIMGLVSLYLTNYLILRRLIKQHFRLQHMTIQEILMWHKSPSTA</sequence>
<feature type="transmembrane region" description="Helical" evidence="1">
    <location>
        <begin position="101"/>
        <end position="119"/>
    </location>
</feature>
<evidence type="ECO:0000256" key="1">
    <source>
        <dbReference type="SAM" id="Phobius"/>
    </source>
</evidence>
<accession>A0ABD1RWS0</accession>
<dbReference type="EMBL" id="JBFOLK010000008">
    <property type="protein sequence ID" value="KAL2492889.1"/>
    <property type="molecule type" value="Genomic_DNA"/>
</dbReference>
<keyword evidence="1" id="KW-0812">Transmembrane</keyword>